<evidence type="ECO:0000313" key="2">
    <source>
        <dbReference type="EMBL" id="OAD75027.1"/>
    </source>
</evidence>
<protein>
    <recommendedName>
        <fullName evidence="4">Steroid 5-alpha reductase C-terminal domain-containing protein</fullName>
    </recommendedName>
</protein>
<dbReference type="GeneID" id="28990449"/>
<organism evidence="2 3">
    <name type="scientific">Phycomyces blakesleeanus (strain ATCC 8743b / DSM 1359 / FGSC 10004 / NBRC 33097 / NRRL 1555)</name>
    <dbReference type="NCBI Taxonomy" id="763407"/>
    <lineage>
        <taxon>Eukaryota</taxon>
        <taxon>Fungi</taxon>
        <taxon>Fungi incertae sedis</taxon>
        <taxon>Mucoromycota</taxon>
        <taxon>Mucoromycotina</taxon>
        <taxon>Mucoromycetes</taxon>
        <taxon>Mucorales</taxon>
        <taxon>Phycomycetaceae</taxon>
        <taxon>Phycomyces</taxon>
    </lineage>
</organism>
<feature type="transmembrane region" description="Helical" evidence="1">
    <location>
        <begin position="126"/>
        <end position="145"/>
    </location>
</feature>
<dbReference type="EMBL" id="KV440978">
    <property type="protein sequence ID" value="OAD75027.1"/>
    <property type="molecule type" value="Genomic_DNA"/>
</dbReference>
<dbReference type="FunCoup" id="A0A162PQE4">
    <property type="interactions" value="172"/>
</dbReference>
<dbReference type="PANTHER" id="PTHR32251:SF23">
    <property type="entry name" value="3-OXO-5-ALPHA-STEROID 4-DEHYDROGENASE (DUF1295)"/>
    <property type="match status" value="1"/>
</dbReference>
<sequence>MTTKVGYEWLLNNVDSLHRFSWDHVQSILLSNAQSAINAFHRGTICETVKSCLENPDLLLEYYRTTDPLVILLVVSGVFAYIHYIVSELTKNYSQVDKSWSILPALYAWHFALHDYLNRGSFHPRLLVASLLITIWGARLTYNFARKGGYEWKGQDYRYPYIAEKIGPLAMAILNLTVIAPFQDLLLALIVTPLYLTNLSGLSKDNIGLTNIDFAAITLHLSLLLFEVIADDQQFLFQTRKHAVLDYVDKSKLSGDYKRGFLSESGLWKYSRHPNFFAEMSMWWTIYLFSVATIRQAGLTEVVGSYLNWTVVGAFTLTLLFQGSTFLTEYISAEKYPDYKEYQQSVNRFIPWFPNRSITADDSKKNN</sequence>
<feature type="transmembrane region" description="Helical" evidence="1">
    <location>
        <begin position="276"/>
        <end position="294"/>
    </location>
</feature>
<evidence type="ECO:0008006" key="4">
    <source>
        <dbReference type="Google" id="ProtNLM"/>
    </source>
</evidence>
<keyword evidence="1" id="KW-1133">Transmembrane helix</keyword>
<keyword evidence="1" id="KW-0812">Transmembrane</keyword>
<accession>A0A162PQE4</accession>
<reference evidence="3" key="1">
    <citation type="submission" date="2015-06" db="EMBL/GenBank/DDBJ databases">
        <title>Expansion of signal transduction pathways in fungi by whole-genome duplication.</title>
        <authorList>
            <consortium name="DOE Joint Genome Institute"/>
            <person name="Corrochano L.M."/>
            <person name="Kuo A."/>
            <person name="Marcet-Houben M."/>
            <person name="Polaino S."/>
            <person name="Salamov A."/>
            <person name="Villalobos J.M."/>
            <person name="Alvarez M.I."/>
            <person name="Avalos J."/>
            <person name="Benito E.P."/>
            <person name="Benoit I."/>
            <person name="Burger G."/>
            <person name="Camino L.P."/>
            <person name="Canovas D."/>
            <person name="Cerda-Olmedo E."/>
            <person name="Cheng J.-F."/>
            <person name="Dominguez A."/>
            <person name="Elias M."/>
            <person name="Eslava A.P."/>
            <person name="Glaser F."/>
            <person name="Grimwood J."/>
            <person name="Gutierrez G."/>
            <person name="Heitman J."/>
            <person name="Henrissat B."/>
            <person name="Iturriaga E.A."/>
            <person name="Lang B.F."/>
            <person name="Lavin J.L."/>
            <person name="Lee S."/>
            <person name="Li W."/>
            <person name="Lindquist E."/>
            <person name="Lopez-Garcia S."/>
            <person name="Luque E.M."/>
            <person name="Marcos A.T."/>
            <person name="Martin J."/>
            <person name="McCluskey K."/>
            <person name="Medina H.R."/>
            <person name="Miralles-Duran A."/>
            <person name="Miyazaki A."/>
            <person name="Munoz-Torres E."/>
            <person name="Oguiza J.A."/>
            <person name="Ohm R."/>
            <person name="Olmedo M."/>
            <person name="Orejas M."/>
            <person name="Ortiz-Castellanos L."/>
            <person name="Pisabarro A.G."/>
            <person name="Rodriguez-Romero J."/>
            <person name="Ruiz-Herrera J."/>
            <person name="Ruiz-Vazquez R."/>
            <person name="Sanz C."/>
            <person name="Schackwitz W."/>
            <person name="Schmutz J."/>
            <person name="Shahriari M."/>
            <person name="Shelest E."/>
            <person name="Silva-Franco F."/>
            <person name="Soanes D."/>
            <person name="Syed K."/>
            <person name="Tagua V.G."/>
            <person name="Talbot N.J."/>
            <person name="Thon M."/>
            <person name="De vries R.P."/>
            <person name="Wiebenga A."/>
            <person name="Yadav J.S."/>
            <person name="Braun E.L."/>
            <person name="Baker S."/>
            <person name="Garre V."/>
            <person name="Horwitz B."/>
            <person name="Torres-Martinez S."/>
            <person name="Idnurm A."/>
            <person name="Herrera-Estrella A."/>
            <person name="Gabaldon T."/>
            <person name="Grigoriev I.V."/>
        </authorList>
    </citation>
    <scope>NUCLEOTIDE SEQUENCE [LARGE SCALE GENOMIC DNA]</scope>
    <source>
        <strain evidence="3">NRRL 1555(-)</strain>
    </source>
</reference>
<dbReference type="RefSeq" id="XP_018293067.1">
    <property type="nucleotide sequence ID" value="XM_018429543.1"/>
</dbReference>
<evidence type="ECO:0000313" key="3">
    <source>
        <dbReference type="Proteomes" id="UP000077315"/>
    </source>
</evidence>
<proteinExistence type="predicted"/>
<keyword evidence="3" id="KW-1185">Reference proteome</keyword>
<feature type="transmembrane region" description="Helical" evidence="1">
    <location>
        <begin position="166"/>
        <end position="192"/>
    </location>
</feature>
<dbReference type="GO" id="GO:0016020">
    <property type="term" value="C:membrane"/>
    <property type="evidence" value="ECO:0007669"/>
    <property type="project" value="TreeGrafter"/>
</dbReference>
<keyword evidence="1" id="KW-0472">Membrane</keyword>
<dbReference type="InParanoid" id="A0A162PQE4"/>
<feature type="transmembrane region" description="Helical" evidence="1">
    <location>
        <begin position="212"/>
        <end position="230"/>
    </location>
</feature>
<dbReference type="InterPro" id="IPR010721">
    <property type="entry name" value="UstE-like"/>
</dbReference>
<dbReference type="PANTHER" id="PTHR32251">
    <property type="entry name" value="3-OXO-5-ALPHA-STEROID 4-DEHYDROGENASE"/>
    <property type="match status" value="1"/>
</dbReference>
<feature type="transmembrane region" description="Helical" evidence="1">
    <location>
        <begin position="69"/>
        <end position="86"/>
    </location>
</feature>
<feature type="transmembrane region" description="Helical" evidence="1">
    <location>
        <begin position="306"/>
        <end position="327"/>
    </location>
</feature>
<dbReference type="OrthoDB" id="201504at2759"/>
<dbReference type="Gene3D" id="1.20.120.1630">
    <property type="match status" value="1"/>
</dbReference>
<dbReference type="AlphaFoldDB" id="A0A162PQE4"/>
<dbReference type="Pfam" id="PF06966">
    <property type="entry name" value="DUF1295"/>
    <property type="match status" value="1"/>
</dbReference>
<name>A0A162PQE4_PHYB8</name>
<dbReference type="VEuPathDB" id="FungiDB:PHYBLDRAFT_133033"/>
<gene>
    <name evidence="2" type="ORF">PHYBLDRAFT_133033</name>
</gene>
<dbReference type="Proteomes" id="UP000077315">
    <property type="component" value="Unassembled WGS sequence"/>
</dbReference>
<evidence type="ECO:0000256" key="1">
    <source>
        <dbReference type="SAM" id="Phobius"/>
    </source>
</evidence>